<evidence type="ECO:0000256" key="5">
    <source>
        <dbReference type="ARBA" id="ARBA00022741"/>
    </source>
</evidence>
<feature type="domain" description="EngA-type G" evidence="11">
    <location>
        <begin position="184"/>
        <end position="359"/>
    </location>
</feature>
<dbReference type="InterPro" id="IPR006073">
    <property type="entry name" value="GTP-bd"/>
</dbReference>
<evidence type="ECO:0000256" key="3">
    <source>
        <dbReference type="ARBA" id="ARBA00022517"/>
    </source>
</evidence>
<dbReference type="SUPFAM" id="SSF52540">
    <property type="entry name" value="P-loop containing nucleoside triphosphate hydrolases"/>
    <property type="match status" value="2"/>
</dbReference>
<comment type="function">
    <text evidence="8 10">GTPase that plays an essential role in the late steps of ribosome biogenesis.</text>
</comment>
<dbReference type="Pfam" id="PF01926">
    <property type="entry name" value="MMR_HSR1"/>
    <property type="match status" value="2"/>
</dbReference>
<dbReference type="PATRIC" id="fig|1618344.3.peg.256"/>
<dbReference type="PIRSF" id="PIRSF006485">
    <property type="entry name" value="GTP-binding_EngA"/>
    <property type="match status" value="1"/>
</dbReference>
<dbReference type="AlphaFoldDB" id="A0A0G0WA36"/>
<feature type="domain" description="EngA-type G" evidence="11">
    <location>
        <begin position="9"/>
        <end position="173"/>
    </location>
</feature>
<dbReference type="NCBIfam" id="TIGR00231">
    <property type="entry name" value="small_GTP"/>
    <property type="match status" value="2"/>
</dbReference>
<evidence type="ECO:0000256" key="7">
    <source>
        <dbReference type="ARBA" id="ARBA00032345"/>
    </source>
</evidence>
<dbReference type="GO" id="GO:0042254">
    <property type="term" value="P:ribosome biogenesis"/>
    <property type="evidence" value="ECO:0007669"/>
    <property type="project" value="UniProtKB-KW"/>
</dbReference>
<comment type="similarity">
    <text evidence="1 8 9 10">Belongs to the TRAFAC class TrmE-Era-EngA-EngB-Septin-like GTPase superfamily. EngA (Der) GTPase family.</text>
</comment>
<dbReference type="EMBL" id="LCBL01000001">
    <property type="protein sequence ID" value="KKS09840.1"/>
    <property type="molecule type" value="Genomic_DNA"/>
</dbReference>
<evidence type="ECO:0000256" key="8">
    <source>
        <dbReference type="HAMAP-Rule" id="MF_00195"/>
    </source>
</evidence>
<proteinExistence type="inferred from homology"/>
<evidence type="ECO:0000313" key="12">
    <source>
        <dbReference type="EMBL" id="KKS09840.1"/>
    </source>
</evidence>
<dbReference type="FunFam" id="3.30.300.20:FF:000004">
    <property type="entry name" value="GTPase Der"/>
    <property type="match status" value="1"/>
</dbReference>
<evidence type="ECO:0000256" key="2">
    <source>
        <dbReference type="ARBA" id="ARBA00020953"/>
    </source>
</evidence>
<dbReference type="GO" id="GO:0005525">
    <property type="term" value="F:GTP binding"/>
    <property type="evidence" value="ECO:0007669"/>
    <property type="project" value="UniProtKB-UniRule"/>
</dbReference>
<gene>
    <name evidence="8" type="primary">der</name>
    <name evidence="12" type="ORF">UU65_C0001G0245</name>
</gene>
<comment type="caution">
    <text evidence="12">The sequence shown here is derived from an EMBL/GenBank/DDBJ whole genome shotgun (WGS) entry which is preliminary data.</text>
</comment>
<feature type="binding site" evidence="8">
    <location>
        <begin position="302"/>
        <end position="305"/>
    </location>
    <ligand>
        <name>GTP</name>
        <dbReference type="ChEBI" id="CHEBI:37565"/>
        <label>2</label>
    </ligand>
</feature>
<sequence length="444" mass="49672">MVEEISYKPIVTIVGRPNVGKSTLFNRISGKRTAITSEEPGTTRDRLYDAVTWNKKEFILVDTAGIETELEDELAEDIRMQIDVALDEADYFVFAVDAQTGITPQDEAAAEKLRKLNKPCILIVNKVDNPEIEKELSEFYSLGLGEPYPVSAIHGRGIGDFLDKLIKDLKSIAGKKIEIPDADISIALVGRPNVGKSSIINQISGQKRAIVSDIPGTTRDINIIYDQIDDLKTKIIDTAGIRRRGKIGTGIEKFSVLRAFKAVDSSDTTLLILDATEGVVAQDLHIAGFTKDLGKGLIIIVNKWDLIEKDEKTMDKYLAMLRSKFDFVYFAPVIFASALTGKNIDKIGPLVKHIFDEQNKKISTSKINSLIEKLILKRPPGMKRGIRPKLFYTTQTGVKPPTFTIFSNHPEMIHFSYMRYLENNFRAEFGFDGTPIKFILKERA</sequence>
<feature type="binding site" evidence="8">
    <location>
        <begin position="62"/>
        <end position="66"/>
    </location>
    <ligand>
        <name>GTP</name>
        <dbReference type="ChEBI" id="CHEBI:37565"/>
        <label>1</label>
    </ligand>
</feature>
<keyword evidence="3 8" id="KW-0690">Ribosome biogenesis</keyword>
<dbReference type="HAMAP" id="MF_00195">
    <property type="entry name" value="GTPase_Der"/>
    <property type="match status" value="1"/>
</dbReference>
<comment type="subunit">
    <text evidence="8">Associates with the 50S ribosomal subunit.</text>
</comment>
<dbReference type="PROSITE" id="PS51712">
    <property type="entry name" value="G_ENGA"/>
    <property type="match status" value="2"/>
</dbReference>
<dbReference type="Gene3D" id="3.40.50.300">
    <property type="entry name" value="P-loop containing nucleotide triphosphate hydrolases"/>
    <property type="match status" value="2"/>
</dbReference>
<protein>
    <recommendedName>
        <fullName evidence="2 8">GTPase Der</fullName>
    </recommendedName>
    <alternativeName>
        <fullName evidence="7 8">GTP-binding protein EngA</fullName>
    </alternativeName>
</protein>
<dbReference type="InterPro" id="IPR015946">
    <property type="entry name" value="KH_dom-like_a/b"/>
</dbReference>
<dbReference type="InterPro" id="IPR005225">
    <property type="entry name" value="Small_GTP-bd"/>
</dbReference>
<dbReference type="CDD" id="cd01895">
    <property type="entry name" value="EngA2"/>
    <property type="match status" value="1"/>
</dbReference>
<evidence type="ECO:0000256" key="4">
    <source>
        <dbReference type="ARBA" id="ARBA00022737"/>
    </source>
</evidence>
<dbReference type="GO" id="GO:0043022">
    <property type="term" value="F:ribosome binding"/>
    <property type="evidence" value="ECO:0007669"/>
    <property type="project" value="TreeGrafter"/>
</dbReference>
<organism evidence="12 13">
    <name type="scientific">candidate division CPR2 bacterium GW2011_GWC1_41_48</name>
    <dbReference type="NCBI Taxonomy" id="1618344"/>
    <lineage>
        <taxon>Bacteria</taxon>
        <taxon>Bacteria division CPR2</taxon>
    </lineage>
</organism>
<dbReference type="PRINTS" id="PR00326">
    <property type="entry name" value="GTP1OBG"/>
</dbReference>
<evidence type="ECO:0000256" key="6">
    <source>
        <dbReference type="ARBA" id="ARBA00023134"/>
    </source>
</evidence>
<dbReference type="InterPro" id="IPR032859">
    <property type="entry name" value="KH_dom-like"/>
</dbReference>
<evidence type="ECO:0000313" key="13">
    <source>
        <dbReference type="Proteomes" id="UP000033869"/>
    </source>
</evidence>
<evidence type="ECO:0000256" key="10">
    <source>
        <dbReference type="RuleBase" id="RU004481"/>
    </source>
</evidence>
<dbReference type="InterPro" id="IPR031166">
    <property type="entry name" value="G_ENGA"/>
</dbReference>
<dbReference type="Gene3D" id="3.30.300.20">
    <property type="match status" value="1"/>
</dbReference>
<evidence type="ECO:0000256" key="9">
    <source>
        <dbReference type="PROSITE-ProRule" id="PRU01049"/>
    </source>
</evidence>
<evidence type="ECO:0000256" key="1">
    <source>
        <dbReference type="ARBA" id="ARBA00008279"/>
    </source>
</evidence>
<dbReference type="Proteomes" id="UP000033869">
    <property type="component" value="Unassembled WGS sequence"/>
</dbReference>
<dbReference type="PANTHER" id="PTHR43834">
    <property type="entry name" value="GTPASE DER"/>
    <property type="match status" value="1"/>
</dbReference>
<feature type="binding site" evidence="8">
    <location>
        <begin position="15"/>
        <end position="22"/>
    </location>
    <ligand>
        <name>GTP</name>
        <dbReference type="ChEBI" id="CHEBI:37565"/>
        <label>1</label>
    </ligand>
</feature>
<feature type="binding site" evidence="8">
    <location>
        <begin position="125"/>
        <end position="128"/>
    </location>
    <ligand>
        <name>GTP</name>
        <dbReference type="ChEBI" id="CHEBI:37565"/>
        <label>1</label>
    </ligand>
</feature>
<dbReference type="PANTHER" id="PTHR43834:SF6">
    <property type="entry name" value="GTPASE DER"/>
    <property type="match status" value="1"/>
</dbReference>
<keyword evidence="5 8" id="KW-0547">Nucleotide-binding</keyword>
<dbReference type="CDD" id="cd01894">
    <property type="entry name" value="EngA1"/>
    <property type="match status" value="1"/>
</dbReference>
<dbReference type="NCBIfam" id="TIGR03594">
    <property type="entry name" value="GTPase_EngA"/>
    <property type="match status" value="1"/>
</dbReference>
<dbReference type="FunFam" id="3.40.50.300:FF:000057">
    <property type="entry name" value="GTPase Der"/>
    <property type="match status" value="1"/>
</dbReference>
<feature type="binding site" evidence="8">
    <location>
        <begin position="237"/>
        <end position="241"/>
    </location>
    <ligand>
        <name>GTP</name>
        <dbReference type="ChEBI" id="CHEBI:37565"/>
        <label>2</label>
    </ligand>
</feature>
<feature type="binding site" evidence="8">
    <location>
        <begin position="190"/>
        <end position="197"/>
    </location>
    <ligand>
        <name>GTP</name>
        <dbReference type="ChEBI" id="CHEBI:37565"/>
        <label>2</label>
    </ligand>
</feature>
<dbReference type="Pfam" id="PF14714">
    <property type="entry name" value="KH_dom-like"/>
    <property type="match status" value="1"/>
</dbReference>
<evidence type="ECO:0000259" key="11">
    <source>
        <dbReference type="PROSITE" id="PS51712"/>
    </source>
</evidence>
<keyword evidence="6 8" id="KW-0342">GTP-binding</keyword>
<dbReference type="FunFam" id="3.40.50.300:FF:000040">
    <property type="entry name" value="GTPase Der"/>
    <property type="match status" value="1"/>
</dbReference>
<dbReference type="InterPro" id="IPR016484">
    <property type="entry name" value="GTPase_Der"/>
</dbReference>
<name>A0A0G0WA36_UNCC2</name>
<dbReference type="InterPro" id="IPR027417">
    <property type="entry name" value="P-loop_NTPase"/>
</dbReference>
<keyword evidence="4 10" id="KW-0677">Repeat</keyword>
<accession>A0A0G0WA36</accession>
<reference evidence="12 13" key="1">
    <citation type="journal article" date="2015" name="Nature">
        <title>rRNA introns, odd ribosomes, and small enigmatic genomes across a large radiation of phyla.</title>
        <authorList>
            <person name="Brown C.T."/>
            <person name="Hug L.A."/>
            <person name="Thomas B.C."/>
            <person name="Sharon I."/>
            <person name="Castelle C.J."/>
            <person name="Singh A."/>
            <person name="Wilkins M.J."/>
            <person name="Williams K.H."/>
            <person name="Banfield J.F."/>
        </authorList>
    </citation>
    <scope>NUCLEOTIDE SEQUENCE [LARGE SCALE GENOMIC DNA]</scope>
</reference>